<evidence type="ECO:0000259" key="1">
    <source>
        <dbReference type="PROSITE" id="PS50206"/>
    </source>
</evidence>
<dbReference type="Gene3D" id="3.40.250.10">
    <property type="entry name" value="Rhodanese-like domain"/>
    <property type="match status" value="1"/>
</dbReference>
<evidence type="ECO:0000313" key="3">
    <source>
        <dbReference type="Proteomes" id="UP000599391"/>
    </source>
</evidence>
<organism evidence="2 3">
    <name type="scientific">Atlanticothrix silvestris CENA357</name>
    <dbReference type="NCBI Taxonomy" id="1725252"/>
    <lineage>
        <taxon>Bacteria</taxon>
        <taxon>Bacillati</taxon>
        <taxon>Cyanobacteriota</taxon>
        <taxon>Cyanophyceae</taxon>
        <taxon>Nostocales</taxon>
        <taxon>Nodulariaceae</taxon>
        <taxon>Atlanticothrix</taxon>
        <taxon>Atlanticothrix silvestris</taxon>
    </lineage>
</organism>
<dbReference type="Proteomes" id="UP000599391">
    <property type="component" value="Unassembled WGS sequence"/>
</dbReference>
<proteinExistence type="predicted"/>
<dbReference type="Pfam" id="PF00581">
    <property type="entry name" value="Rhodanese"/>
    <property type="match status" value="1"/>
</dbReference>
<feature type="domain" description="Rhodanese" evidence="1">
    <location>
        <begin position="36"/>
        <end position="125"/>
    </location>
</feature>
<gene>
    <name evidence="2" type="ORF">I8751_17240</name>
</gene>
<keyword evidence="3" id="KW-1185">Reference proteome</keyword>
<dbReference type="InterPro" id="IPR036873">
    <property type="entry name" value="Rhodanese-like_dom_sf"/>
</dbReference>
<dbReference type="InterPro" id="IPR001763">
    <property type="entry name" value="Rhodanese-like_dom"/>
</dbReference>
<dbReference type="SUPFAM" id="SSF52821">
    <property type="entry name" value="Rhodanese/Cell cycle control phosphatase"/>
    <property type="match status" value="1"/>
</dbReference>
<reference evidence="2 3" key="1">
    <citation type="journal article" date="2021" name="Int. J. Syst. Evol. Microbiol.">
        <title>Amazonocrinis nigriterrae gen. nov., sp. nov., Atlanticothrix silvestris gen. nov., sp. nov. and Dendronalium phyllosphericum gen. nov., sp. nov., nostocacean cyanobacteria from Brazilian environments.</title>
        <authorList>
            <person name="Alvarenga D.O."/>
            <person name="Andreote A.P.D."/>
            <person name="Branco L.H.Z."/>
            <person name="Delbaje E."/>
            <person name="Cruz R.B."/>
            <person name="Varani A.M."/>
            <person name="Fiore M.F."/>
        </authorList>
    </citation>
    <scope>NUCLEOTIDE SEQUENCE [LARGE SCALE GENOMIC DNA]</scope>
    <source>
        <strain evidence="2 3">CENA357</strain>
    </source>
</reference>
<dbReference type="AlphaFoldDB" id="A0A8J7HE05"/>
<dbReference type="PANTHER" id="PTHR43031:SF16">
    <property type="entry name" value="OXIDOREDUCTASE"/>
    <property type="match status" value="1"/>
</dbReference>
<name>A0A8J7HE05_9CYAN</name>
<dbReference type="EMBL" id="JAECZB010000061">
    <property type="protein sequence ID" value="MBH8554078.1"/>
    <property type="molecule type" value="Genomic_DNA"/>
</dbReference>
<protein>
    <submittedName>
        <fullName evidence="2">Rhodanese-like domain-containing protein</fullName>
    </submittedName>
</protein>
<dbReference type="InterPro" id="IPR050229">
    <property type="entry name" value="GlpE_sulfurtransferase"/>
</dbReference>
<dbReference type="CDD" id="cd00158">
    <property type="entry name" value="RHOD"/>
    <property type="match status" value="1"/>
</dbReference>
<evidence type="ECO:0000313" key="2">
    <source>
        <dbReference type="EMBL" id="MBH8554078.1"/>
    </source>
</evidence>
<comment type="caution">
    <text evidence="2">The sequence shown here is derived from an EMBL/GenBank/DDBJ whole genome shotgun (WGS) entry which is preliminary data.</text>
</comment>
<sequence length="153" mass="17388">MRSLALSLLKLFIRVNFPTVSQITTEEFADWLLNPVKPQPFVLDARSQPEYEISHIKTALRIDPVAPGLTALSTESKDTPIIVYCSVGYRSAKVAQQLQRQGFSQIYNLSGGLFQWANEERPIFKDDAHPTQLVHPYDPIWGKMLKTSYHAEN</sequence>
<dbReference type="SMART" id="SM00450">
    <property type="entry name" value="RHOD"/>
    <property type="match status" value="1"/>
</dbReference>
<dbReference type="PANTHER" id="PTHR43031">
    <property type="entry name" value="FAD-DEPENDENT OXIDOREDUCTASE"/>
    <property type="match status" value="1"/>
</dbReference>
<dbReference type="PROSITE" id="PS50206">
    <property type="entry name" value="RHODANESE_3"/>
    <property type="match status" value="1"/>
</dbReference>
<accession>A0A8J7HE05</accession>